<reference evidence="3" key="1">
    <citation type="journal article" date="2014" name="Proc. Natl. Acad. Sci. U.S.A.">
        <title>Extensive sampling of basidiomycete genomes demonstrates inadequacy of the white-rot/brown-rot paradigm for wood decay fungi.</title>
        <authorList>
            <person name="Riley R."/>
            <person name="Salamov A.A."/>
            <person name="Brown D.W."/>
            <person name="Nagy L.G."/>
            <person name="Floudas D."/>
            <person name="Held B.W."/>
            <person name="Levasseur A."/>
            <person name="Lombard V."/>
            <person name="Morin E."/>
            <person name="Otillar R."/>
            <person name="Lindquist E.A."/>
            <person name="Sun H."/>
            <person name="LaButti K.M."/>
            <person name="Schmutz J."/>
            <person name="Jabbour D."/>
            <person name="Luo H."/>
            <person name="Baker S.E."/>
            <person name="Pisabarro A.G."/>
            <person name="Walton J.D."/>
            <person name="Blanchette R.A."/>
            <person name="Henrissat B."/>
            <person name="Martin F."/>
            <person name="Cullen D."/>
            <person name="Hibbett D.S."/>
            <person name="Grigoriev I.V."/>
        </authorList>
    </citation>
    <scope>NUCLEOTIDE SEQUENCE [LARGE SCALE GENOMIC DNA]</scope>
    <source>
        <strain evidence="3">FD-172 SS1</strain>
    </source>
</reference>
<evidence type="ECO:0000256" key="1">
    <source>
        <dbReference type="SAM" id="MobiDB-lite"/>
    </source>
</evidence>
<keyword evidence="3" id="KW-1185">Reference proteome</keyword>
<dbReference type="EMBL" id="KL198018">
    <property type="protein sequence ID" value="KDQ20033.1"/>
    <property type="molecule type" value="Genomic_DNA"/>
</dbReference>
<organism evidence="2 3">
    <name type="scientific">Botryobasidium botryosum (strain FD-172 SS1)</name>
    <dbReference type="NCBI Taxonomy" id="930990"/>
    <lineage>
        <taxon>Eukaryota</taxon>
        <taxon>Fungi</taxon>
        <taxon>Dikarya</taxon>
        <taxon>Basidiomycota</taxon>
        <taxon>Agaricomycotina</taxon>
        <taxon>Agaricomycetes</taxon>
        <taxon>Cantharellales</taxon>
        <taxon>Botryobasidiaceae</taxon>
        <taxon>Botryobasidium</taxon>
    </lineage>
</organism>
<gene>
    <name evidence="2" type="ORF">BOTBODRAFT_51386</name>
</gene>
<dbReference type="HOGENOM" id="CLU_2621706_0_0_1"/>
<feature type="region of interest" description="Disordered" evidence="1">
    <location>
        <begin position="1"/>
        <end position="78"/>
    </location>
</feature>
<evidence type="ECO:0000313" key="2">
    <source>
        <dbReference type="EMBL" id="KDQ20033.1"/>
    </source>
</evidence>
<feature type="compositionally biased region" description="Basic and acidic residues" evidence="1">
    <location>
        <begin position="1"/>
        <end position="12"/>
    </location>
</feature>
<accession>A0A067MWA0</accession>
<dbReference type="Proteomes" id="UP000027195">
    <property type="component" value="Unassembled WGS sequence"/>
</dbReference>
<feature type="compositionally biased region" description="Gly residues" evidence="1">
    <location>
        <begin position="51"/>
        <end position="63"/>
    </location>
</feature>
<proteinExistence type="predicted"/>
<dbReference type="InParanoid" id="A0A067MWA0"/>
<sequence>MPHNEATQDRQETIPTQDIEYEYEIPEPGERARARGPAPGSVQGPKTTNGGVKGGGGAQGGGSTAKPHCDIQEDHGEE</sequence>
<name>A0A067MWA0_BOTB1</name>
<dbReference type="AlphaFoldDB" id="A0A067MWA0"/>
<evidence type="ECO:0000313" key="3">
    <source>
        <dbReference type="Proteomes" id="UP000027195"/>
    </source>
</evidence>
<protein>
    <submittedName>
        <fullName evidence="2">Uncharacterized protein</fullName>
    </submittedName>
</protein>
<feature type="compositionally biased region" description="Basic and acidic residues" evidence="1">
    <location>
        <begin position="67"/>
        <end position="78"/>
    </location>
</feature>